<dbReference type="Pfam" id="PF20254">
    <property type="entry name" value="DMFA2_C"/>
    <property type="match status" value="1"/>
</dbReference>
<gene>
    <name evidence="2" type="ORF">QH73_0004030</name>
</gene>
<feature type="domain" description="N,N-dimethylformamidase beta subunit-like C-terminal" evidence="1">
    <location>
        <begin position="175"/>
        <end position="569"/>
    </location>
</feature>
<proteinExistence type="predicted"/>
<dbReference type="EMBL" id="JTJC03000001">
    <property type="protein sequence ID" value="NHC33839.1"/>
    <property type="molecule type" value="Genomic_DNA"/>
</dbReference>
<evidence type="ECO:0000313" key="3">
    <source>
        <dbReference type="Proteomes" id="UP000031532"/>
    </source>
</evidence>
<keyword evidence="3" id="KW-1185">Reference proteome</keyword>
<protein>
    <submittedName>
        <fullName evidence="2">Ig domain-containing protein group 1 domain-containing protein</fullName>
    </submittedName>
</protein>
<dbReference type="RefSeq" id="WP_052290002.1">
    <property type="nucleotide sequence ID" value="NZ_JTJC03000001.1"/>
</dbReference>
<organism evidence="2 3">
    <name type="scientific">Scytonema millei VB511283</name>
    <dbReference type="NCBI Taxonomy" id="1245923"/>
    <lineage>
        <taxon>Bacteria</taxon>
        <taxon>Bacillati</taxon>
        <taxon>Cyanobacteriota</taxon>
        <taxon>Cyanophyceae</taxon>
        <taxon>Nostocales</taxon>
        <taxon>Scytonemataceae</taxon>
        <taxon>Scytonema</taxon>
    </lineage>
</organism>
<name>A0A9X5I3R8_9CYAN</name>
<dbReference type="OrthoDB" id="505641at2"/>
<dbReference type="InterPro" id="IPR046540">
    <property type="entry name" value="DMFA2_C"/>
</dbReference>
<evidence type="ECO:0000313" key="2">
    <source>
        <dbReference type="EMBL" id="NHC33839.1"/>
    </source>
</evidence>
<sequence>MTSQVFDMRKDYGKNVRQFTQPLAQEDTYLIFLRGSATVGHTLVASIFNNASLSVAGVTINYQWQQLLDGHWIDIVGETGRSLTLHNFLLEQQVRMLASWVDSWGCSKSIASSAVAVAAQNAIVLENRKVGTTAWKIINLAMNDEIAGYGDATSINKGQALNLKISLAQAGEYRLDVYRLGYYGGKGGRLIASVTGLNGVTQAAPIVTNASTKLVEYKWNTSYTLQTGIDWTTGLYLAKLTDGKTGKQTYVPFVVRDDNRPSDLGFQDAVTTAQAYNNYGGYSVYDANSTGGQPAYQVSFDRPYAATNLGLTNTDGYNCNNMLAWEYNMTRWLESQGYDVSYYTNIDVSTNPWQLYSQKIFLSVGHDEYWSMDERNNVQKARDNGINLAFFSANTAYWQVRFDPSSCGQANRVMTVYKDTSKIGVGKSIDPIAKTNPIAATTLFRSSEVNRPENTLLGIGYVSDRGDVYRGHDFIISNASDPYYANTNLKNGDRLKGLVGYEWDALLNNGLAPPGLVVLSHSPVQANSILPPLPPGTNPNISNAVRYTAASGAKVFSTGSIQWVWGLDSAWVTTPRVEGSWLRRMKTWLRRMKQFWSNGIDSPRVTTPRVDFRAQQIAVNVFADMGAKPQTPSAGIVVQEFLACYQRNSVEFARRRHILNVVKSTGLRNIFTINRG</sequence>
<dbReference type="Proteomes" id="UP000031532">
    <property type="component" value="Unassembled WGS sequence"/>
</dbReference>
<evidence type="ECO:0000259" key="1">
    <source>
        <dbReference type="Pfam" id="PF20254"/>
    </source>
</evidence>
<dbReference type="AlphaFoldDB" id="A0A9X5I3R8"/>
<comment type="caution">
    <text evidence="2">The sequence shown here is derived from an EMBL/GenBank/DDBJ whole genome shotgun (WGS) entry which is preliminary data.</text>
</comment>
<reference evidence="2 3" key="1">
    <citation type="journal article" date="2015" name="Genome Announc.">
        <title>Draft Genome Sequence of the Terrestrial Cyanobacterium Scytonema millei VB511283, Isolated from Eastern India.</title>
        <authorList>
            <person name="Sen D."/>
            <person name="Chandrababunaidu M.M."/>
            <person name="Singh D."/>
            <person name="Sanghi N."/>
            <person name="Ghorai A."/>
            <person name="Mishra G.P."/>
            <person name="Madduluri M."/>
            <person name="Adhikary S.P."/>
            <person name="Tripathy S."/>
        </authorList>
    </citation>
    <scope>NUCLEOTIDE SEQUENCE [LARGE SCALE GENOMIC DNA]</scope>
    <source>
        <strain evidence="2 3">VB511283</strain>
    </source>
</reference>
<accession>A0A9X5I3R8</accession>